<protein>
    <submittedName>
        <fullName evidence="1">Uncharacterized protein</fullName>
    </submittedName>
</protein>
<dbReference type="EMBL" id="JBBNAG010000007">
    <property type="protein sequence ID" value="KAK9119979.1"/>
    <property type="molecule type" value="Genomic_DNA"/>
</dbReference>
<sequence>MWRTQDEYFGSTDYDWEGENTLFKRYSIFKNNVMFIHAANKRSKYGYEDVPANNEDALMKAVSHQPVSVAIEAGGLYFQESLVDPAGQTWTMELPLSGMERRAEDKALDREEFMGNRLGRWWIHKDEKDQRRGVMWDKQVGILPCPNSHLSMKQLTAFAVAANKVTLQALI</sequence>
<accession>A0AAP0NVH1</accession>
<gene>
    <name evidence="1" type="ORF">Scep_018072</name>
</gene>
<organism evidence="1 2">
    <name type="scientific">Stephania cephalantha</name>
    <dbReference type="NCBI Taxonomy" id="152367"/>
    <lineage>
        <taxon>Eukaryota</taxon>
        <taxon>Viridiplantae</taxon>
        <taxon>Streptophyta</taxon>
        <taxon>Embryophyta</taxon>
        <taxon>Tracheophyta</taxon>
        <taxon>Spermatophyta</taxon>
        <taxon>Magnoliopsida</taxon>
        <taxon>Ranunculales</taxon>
        <taxon>Menispermaceae</taxon>
        <taxon>Menispermoideae</taxon>
        <taxon>Cissampelideae</taxon>
        <taxon>Stephania</taxon>
    </lineage>
</organism>
<evidence type="ECO:0000313" key="2">
    <source>
        <dbReference type="Proteomes" id="UP001419268"/>
    </source>
</evidence>
<dbReference type="AlphaFoldDB" id="A0AAP0NVH1"/>
<reference evidence="1 2" key="1">
    <citation type="submission" date="2024-01" db="EMBL/GenBank/DDBJ databases">
        <title>Genome assemblies of Stephania.</title>
        <authorList>
            <person name="Yang L."/>
        </authorList>
    </citation>
    <scope>NUCLEOTIDE SEQUENCE [LARGE SCALE GENOMIC DNA]</scope>
    <source>
        <strain evidence="1">JXDWG</strain>
        <tissue evidence="1">Leaf</tissue>
    </source>
</reference>
<name>A0AAP0NVH1_9MAGN</name>
<keyword evidence="2" id="KW-1185">Reference proteome</keyword>
<comment type="caution">
    <text evidence="1">The sequence shown here is derived from an EMBL/GenBank/DDBJ whole genome shotgun (WGS) entry which is preliminary data.</text>
</comment>
<proteinExistence type="predicted"/>
<evidence type="ECO:0000313" key="1">
    <source>
        <dbReference type="EMBL" id="KAK9119979.1"/>
    </source>
</evidence>
<dbReference type="Proteomes" id="UP001419268">
    <property type="component" value="Unassembled WGS sequence"/>
</dbReference>